<dbReference type="EMBL" id="BARW01034843">
    <property type="protein sequence ID" value="GAJ10714.1"/>
    <property type="molecule type" value="Genomic_DNA"/>
</dbReference>
<sequence length="53" mass="5919">MTFHGLVYIQGVHGRHIKTDEEVETAIRQVIDKALVSEKVIDVFDAAGIKKPD</sequence>
<dbReference type="AlphaFoldDB" id="X1TZL4"/>
<evidence type="ECO:0000313" key="2">
    <source>
        <dbReference type="EMBL" id="GAJ10714.1"/>
    </source>
</evidence>
<proteinExistence type="predicted"/>
<protein>
    <recommendedName>
        <fullName evidence="1">Type I restriction enzyme HindI endonuclease subunit-like C-terminal domain-containing protein</fullName>
    </recommendedName>
</protein>
<dbReference type="InterPro" id="IPR021810">
    <property type="entry name" value="T1RH-like_C"/>
</dbReference>
<organism evidence="2">
    <name type="scientific">marine sediment metagenome</name>
    <dbReference type="NCBI Taxonomy" id="412755"/>
    <lineage>
        <taxon>unclassified sequences</taxon>
        <taxon>metagenomes</taxon>
        <taxon>ecological metagenomes</taxon>
    </lineage>
</organism>
<feature type="non-terminal residue" evidence="2">
    <location>
        <position position="53"/>
    </location>
</feature>
<name>X1TZL4_9ZZZZ</name>
<gene>
    <name evidence="2" type="ORF">S12H4_54493</name>
</gene>
<feature type="domain" description="Type I restriction enzyme HindI endonuclease subunit-like C-terminal" evidence="1">
    <location>
        <begin position="18"/>
        <end position="53"/>
    </location>
</feature>
<dbReference type="Pfam" id="PF11867">
    <property type="entry name" value="T1RH-like_C"/>
    <property type="match status" value="1"/>
</dbReference>
<accession>X1TZL4</accession>
<reference evidence="2" key="1">
    <citation type="journal article" date="2014" name="Front. Microbiol.">
        <title>High frequency of phylogenetically diverse reductive dehalogenase-homologous genes in deep subseafloor sedimentary metagenomes.</title>
        <authorList>
            <person name="Kawai M."/>
            <person name="Futagami T."/>
            <person name="Toyoda A."/>
            <person name="Takaki Y."/>
            <person name="Nishi S."/>
            <person name="Hori S."/>
            <person name="Arai W."/>
            <person name="Tsubouchi T."/>
            <person name="Morono Y."/>
            <person name="Uchiyama I."/>
            <person name="Ito T."/>
            <person name="Fujiyama A."/>
            <person name="Inagaki F."/>
            <person name="Takami H."/>
        </authorList>
    </citation>
    <scope>NUCLEOTIDE SEQUENCE</scope>
    <source>
        <strain evidence="2">Expedition CK06-06</strain>
    </source>
</reference>
<comment type="caution">
    <text evidence="2">The sequence shown here is derived from an EMBL/GenBank/DDBJ whole genome shotgun (WGS) entry which is preliminary data.</text>
</comment>
<evidence type="ECO:0000259" key="1">
    <source>
        <dbReference type="Pfam" id="PF11867"/>
    </source>
</evidence>